<evidence type="ECO:0000313" key="7">
    <source>
        <dbReference type="EMBL" id="KAK9804203.1"/>
    </source>
</evidence>
<proteinExistence type="inferred from homology"/>
<dbReference type="InterPro" id="IPR029063">
    <property type="entry name" value="SAM-dependent_MTases_sf"/>
</dbReference>
<dbReference type="SUPFAM" id="SSF53335">
    <property type="entry name" value="S-adenosyl-L-methionine-dependent methyltransferases"/>
    <property type="match status" value="1"/>
</dbReference>
<dbReference type="Proteomes" id="UP001489004">
    <property type="component" value="Unassembled WGS sequence"/>
</dbReference>
<dbReference type="EMBL" id="JALJOR010000018">
    <property type="protein sequence ID" value="KAK9804203.1"/>
    <property type="molecule type" value="Genomic_DNA"/>
</dbReference>
<keyword evidence="5" id="KW-0949">S-adenosyl-L-methionine</keyword>
<dbReference type="InterPro" id="IPR052190">
    <property type="entry name" value="Euk-Arch_PrmC-MTase"/>
</dbReference>
<keyword evidence="4" id="KW-0808">Transferase</keyword>
<keyword evidence="3" id="KW-0489">Methyltransferase</keyword>
<evidence type="ECO:0000256" key="1">
    <source>
        <dbReference type="ARBA" id="ARBA00004123"/>
    </source>
</evidence>
<comment type="subcellular location">
    <subcellularLocation>
        <location evidence="1">Nucleus</location>
    </subcellularLocation>
</comment>
<dbReference type="InterPro" id="IPR002052">
    <property type="entry name" value="DNA_methylase_N6_adenine_CS"/>
</dbReference>
<dbReference type="AlphaFoldDB" id="A0AAW1P866"/>
<dbReference type="GO" id="GO:0032259">
    <property type="term" value="P:methylation"/>
    <property type="evidence" value="ECO:0007669"/>
    <property type="project" value="UniProtKB-KW"/>
</dbReference>
<evidence type="ECO:0000256" key="4">
    <source>
        <dbReference type="ARBA" id="ARBA00022679"/>
    </source>
</evidence>
<protein>
    <submittedName>
        <fullName evidence="7">Uncharacterized protein</fullName>
    </submittedName>
</protein>
<dbReference type="PANTHER" id="PTHR45875:SF1">
    <property type="entry name" value="METHYLTRANSFERASE N6AMT1"/>
    <property type="match status" value="1"/>
</dbReference>
<dbReference type="GO" id="GO:0005634">
    <property type="term" value="C:nucleus"/>
    <property type="evidence" value="ECO:0007669"/>
    <property type="project" value="UniProtKB-SubCell"/>
</dbReference>
<dbReference type="PROSITE" id="PS00092">
    <property type="entry name" value="N6_MTASE"/>
    <property type="match status" value="1"/>
</dbReference>
<evidence type="ECO:0000256" key="3">
    <source>
        <dbReference type="ARBA" id="ARBA00022603"/>
    </source>
</evidence>
<organism evidence="7 8">
    <name type="scientific">[Myrmecia] bisecta</name>
    <dbReference type="NCBI Taxonomy" id="41462"/>
    <lineage>
        <taxon>Eukaryota</taxon>
        <taxon>Viridiplantae</taxon>
        <taxon>Chlorophyta</taxon>
        <taxon>core chlorophytes</taxon>
        <taxon>Trebouxiophyceae</taxon>
        <taxon>Trebouxiales</taxon>
        <taxon>Trebouxiaceae</taxon>
        <taxon>Myrmecia</taxon>
    </lineage>
</organism>
<accession>A0AAW1P866</accession>
<sequence length="187" mass="20447">MADRLAQIKKTTFNQDVYGPAEDSFILADALAAASPGWRKSVKQCAEIATQQTLQAHQVNTVDVMCADLLSPLLPRVRQSLDLLVFNPPYVPTPDEEVYRNGLARAWAGGCRGRVVIDRVLSMLDSLLSPTGELYMVVVEENDPADILAMVRLYGFTGTVVSSRRADEELLHVLHICRAPASPPNSG</sequence>
<reference evidence="7 8" key="1">
    <citation type="journal article" date="2024" name="Nat. Commun.">
        <title>Phylogenomics reveals the evolutionary origins of lichenization in chlorophyte algae.</title>
        <authorList>
            <person name="Puginier C."/>
            <person name="Libourel C."/>
            <person name="Otte J."/>
            <person name="Skaloud P."/>
            <person name="Haon M."/>
            <person name="Grisel S."/>
            <person name="Petersen M."/>
            <person name="Berrin J.G."/>
            <person name="Delaux P.M."/>
            <person name="Dal Grande F."/>
            <person name="Keller J."/>
        </authorList>
    </citation>
    <scope>NUCLEOTIDE SEQUENCE [LARGE SCALE GENOMIC DNA]</scope>
    <source>
        <strain evidence="7 8">SAG 2043</strain>
    </source>
</reference>
<dbReference type="GO" id="GO:0035657">
    <property type="term" value="C:eRF1 methyltransferase complex"/>
    <property type="evidence" value="ECO:0007669"/>
    <property type="project" value="TreeGrafter"/>
</dbReference>
<name>A0AAW1P866_9CHLO</name>
<evidence type="ECO:0000313" key="8">
    <source>
        <dbReference type="Proteomes" id="UP001489004"/>
    </source>
</evidence>
<comment type="similarity">
    <text evidence="2">Belongs to the eukaryotic/archaeal PrmC-related family.</text>
</comment>
<dbReference type="GO" id="GO:0008276">
    <property type="term" value="F:protein methyltransferase activity"/>
    <property type="evidence" value="ECO:0007669"/>
    <property type="project" value="TreeGrafter"/>
</dbReference>
<comment type="caution">
    <text evidence="7">The sequence shown here is derived from an EMBL/GenBank/DDBJ whole genome shotgun (WGS) entry which is preliminary data.</text>
</comment>
<evidence type="ECO:0000256" key="5">
    <source>
        <dbReference type="ARBA" id="ARBA00022691"/>
    </source>
</evidence>
<gene>
    <name evidence="7" type="ORF">WJX72_001057</name>
</gene>
<evidence type="ECO:0000256" key="6">
    <source>
        <dbReference type="ARBA" id="ARBA00023242"/>
    </source>
</evidence>
<dbReference type="PANTHER" id="PTHR45875">
    <property type="entry name" value="METHYLTRANSFERASE N6AMT1"/>
    <property type="match status" value="1"/>
</dbReference>
<keyword evidence="8" id="KW-1185">Reference proteome</keyword>
<keyword evidence="6" id="KW-0539">Nucleus</keyword>
<dbReference type="GO" id="GO:0003676">
    <property type="term" value="F:nucleic acid binding"/>
    <property type="evidence" value="ECO:0007669"/>
    <property type="project" value="InterPro"/>
</dbReference>
<evidence type="ECO:0000256" key="2">
    <source>
        <dbReference type="ARBA" id="ARBA00006149"/>
    </source>
</evidence>
<dbReference type="FunFam" id="3.40.50.150:FF:000077">
    <property type="entry name" value="HemK methyltransferase family member 2"/>
    <property type="match status" value="1"/>
</dbReference>
<dbReference type="Gene3D" id="3.40.50.150">
    <property type="entry name" value="Vaccinia Virus protein VP39"/>
    <property type="match status" value="1"/>
</dbReference>
<dbReference type="GO" id="GO:0008757">
    <property type="term" value="F:S-adenosylmethionine-dependent methyltransferase activity"/>
    <property type="evidence" value="ECO:0007669"/>
    <property type="project" value="TreeGrafter"/>
</dbReference>